<feature type="compositionally biased region" description="Polar residues" evidence="7">
    <location>
        <begin position="1163"/>
        <end position="1187"/>
    </location>
</feature>
<evidence type="ECO:0000259" key="10">
    <source>
        <dbReference type="PROSITE" id="PS51282"/>
    </source>
</evidence>
<feature type="compositionally biased region" description="Basic and acidic residues" evidence="7">
    <location>
        <begin position="297"/>
        <end position="343"/>
    </location>
</feature>
<reference evidence="12" key="1">
    <citation type="submission" date="2025-08" db="UniProtKB">
        <authorList>
            <consortium name="RefSeq"/>
        </authorList>
    </citation>
    <scope>IDENTIFICATION</scope>
</reference>
<dbReference type="InterPro" id="IPR033489">
    <property type="entry name" value="RBBP6"/>
</dbReference>
<evidence type="ECO:0000256" key="2">
    <source>
        <dbReference type="ARBA" id="ARBA00022723"/>
    </source>
</evidence>
<protein>
    <submittedName>
        <fullName evidence="12">E3 ubiquitin-protein ligase RBBP6</fullName>
    </submittedName>
</protein>
<dbReference type="PANTHER" id="PTHR15439:SF0">
    <property type="entry name" value="CELL DIVISION CYCLE AND APOPTOSIS REGULATOR PROTEIN 1-RELATED"/>
    <property type="match status" value="1"/>
</dbReference>
<dbReference type="GO" id="GO:0003676">
    <property type="term" value="F:nucleic acid binding"/>
    <property type="evidence" value="ECO:0007669"/>
    <property type="project" value="InterPro"/>
</dbReference>
<dbReference type="Pfam" id="PF08783">
    <property type="entry name" value="DWNN"/>
    <property type="match status" value="1"/>
</dbReference>
<dbReference type="SUPFAM" id="SSF57850">
    <property type="entry name" value="RING/U-box"/>
    <property type="match status" value="1"/>
</dbReference>
<feature type="compositionally biased region" description="Low complexity" evidence="7">
    <location>
        <begin position="1138"/>
        <end position="1147"/>
    </location>
</feature>
<dbReference type="GO" id="GO:0006511">
    <property type="term" value="P:ubiquitin-dependent protein catabolic process"/>
    <property type="evidence" value="ECO:0007669"/>
    <property type="project" value="TreeGrafter"/>
</dbReference>
<feature type="compositionally biased region" description="Basic and acidic residues" evidence="7">
    <location>
        <begin position="1152"/>
        <end position="1162"/>
    </location>
</feature>
<evidence type="ECO:0000313" key="12">
    <source>
        <dbReference type="RefSeq" id="XP_016929061.3"/>
    </source>
</evidence>
<evidence type="ECO:0000256" key="7">
    <source>
        <dbReference type="SAM" id="MobiDB-lite"/>
    </source>
</evidence>
<feature type="compositionally biased region" description="Basic and acidic residues" evidence="7">
    <location>
        <begin position="718"/>
        <end position="729"/>
    </location>
</feature>
<accession>A0AB39Z655</accession>
<keyword evidence="4" id="KW-0862">Zinc</keyword>
<evidence type="ECO:0000256" key="6">
    <source>
        <dbReference type="PROSITE-ProRule" id="PRU00047"/>
    </source>
</evidence>
<feature type="region of interest" description="Disordered" evidence="7">
    <location>
        <begin position="566"/>
        <end position="870"/>
    </location>
</feature>
<dbReference type="PANTHER" id="PTHR15439">
    <property type="entry name" value="RETINOBLASTOMA-BINDING PROTEIN 6"/>
    <property type="match status" value="1"/>
</dbReference>
<feature type="domain" description="RING-type" evidence="8">
    <location>
        <begin position="217"/>
        <end position="258"/>
    </location>
</feature>
<dbReference type="AlphaFoldDB" id="A0AB39Z655"/>
<feature type="compositionally biased region" description="Low complexity" evidence="7">
    <location>
        <begin position="852"/>
        <end position="869"/>
    </location>
</feature>
<feature type="compositionally biased region" description="Basic residues" evidence="7">
    <location>
        <begin position="1194"/>
        <end position="1204"/>
    </location>
</feature>
<feature type="region of interest" description="Disordered" evidence="7">
    <location>
        <begin position="289"/>
        <end position="444"/>
    </location>
</feature>
<dbReference type="GO" id="GO:0061630">
    <property type="term" value="F:ubiquitin protein ligase activity"/>
    <property type="evidence" value="ECO:0007669"/>
    <property type="project" value="InterPro"/>
</dbReference>
<dbReference type="GO" id="GO:0006397">
    <property type="term" value="P:mRNA processing"/>
    <property type="evidence" value="ECO:0007669"/>
    <property type="project" value="InterPro"/>
</dbReference>
<sequence length="1236" mass="140238">MSVHYKFKSTLNFDTITFDGLHISVGDLKREIVQQKRLGKIIDFDLQITNAQSKEEYKDDGVLIPKNTTLIISRIPIAHPAKKGWEPPAAENAFSPAPTKQDNFNMDLSKMQGTEEDKIQAMMMQSTVDYDPKTYHRIKGQSQVGEVPASYRCNKCKKSGHWIKNCPFVTGKDQQEVKRNTGIPRSFRDKPDAAENESSDFVLPAVQNQEIPEDLICGICRDIFVDAVMIPCCGSSFCDDCVRTSLLESEDSECPDCKEKNCSPGSLIPNRFLRNSVNAFKNETGYNKSAVKSAPVKNEEKPPVEKEEEEKPAKEDETLEAEVKTDKQEETETNGKKPPKSESPEPPSTAEPPQKEKEKDKYDSDYEDNITIKMPKPAAESASVPSKRSPTYSQRSSESSHRRERSDYVSDHDHKHHRPSKSESGNKDRSLLPTPIGTVPSYQGHMMNEAEDARRSSAYKPQYMPMQRGPPPMHMMGHHMPAYNNGYNNMGQRPPLSYVPYQNQSVHPMRTPYGSAGGNMNMNMSQPFQSPNLASIYQGVAAKVGSGLIDDPLEAFNRIMKEKERKKVDRFRSSDRHRSRSPDRQRHRFKSPMYEKDCPRDSLKEKRPRSRERKREHSYERRMRHPRSSRQTNDGSKSPGGRIKRSGHRRSASPKPAYKSDYRDKSYNKPFTPKPEQVEPPPPGFEPLQLQDDDDYKNKHLASSEQSHGSSSKGGSHKKSEEARHEEAPRKRHRSRSRSKEPKPIDSSYRSLTPPAKITTPKMTAAQLRERECSPKTPERTHDEYLPAKARVIASQPAIDDSEVGPNVGKENKVKSPSSKERKKKKKDKAERKKNKKDKRAKKEKGERQKKSSSLNRSDSDINNSSIVNETTFKILTSPRASPNIEIEAALLSPAHNASENLNPKKSQAYLNVDVASDDNLGSRSKRSEANSINLSKWELEENNISLEDSSKKSVASLDDQSEITSDVLRKAENAIFAKAINAIRPVEFQVIINSKDNSKDRSVIRNDKDRSPSPRRTSSKSVKERLGNKVPRDRSRSPDKSKGRQREAVRKSSEDDANRGRSDRHGSRKRENKSRDRSAPSEKRQERSYKRSTPEDDKTRRQYKERSDPKLAKYDQINSDDSDRRAARNTKSSDGRVVSSVTAVAAPPKPCRPDNPFRKFVDNSSSSSLVVKYDNTIQIDGASSDNSLEHRKPKDKKLKKHAKYSSTESLRSEKRKDLKSKKKSKVLKKKKKSKK</sequence>
<keyword evidence="2" id="KW-0479">Metal-binding</keyword>
<feature type="compositionally biased region" description="Basic and acidic residues" evidence="7">
    <location>
        <begin position="420"/>
        <end position="430"/>
    </location>
</feature>
<dbReference type="InterPro" id="IPR001878">
    <property type="entry name" value="Znf_CCHC"/>
</dbReference>
<dbReference type="InterPro" id="IPR014891">
    <property type="entry name" value="DWNN_domain"/>
</dbReference>
<comment type="subcellular location">
    <subcellularLocation>
        <location evidence="1">Nucleus</location>
    </subcellularLocation>
</comment>
<proteinExistence type="predicted"/>
<feature type="compositionally biased region" description="Basic and acidic residues" evidence="7">
    <location>
        <begin position="593"/>
        <end position="605"/>
    </location>
</feature>
<dbReference type="GeneID" id="108009315"/>
<keyword evidence="11" id="KW-1185">Reference proteome</keyword>
<feature type="compositionally biased region" description="Low complexity" evidence="7">
    <location>
        <begin position="703"/>
        <end position="714"/>
    </location>
</feature>
<dbReference type="SMART" id="SM01180">
    <property type="entry name" value="DWNN"/>
    <property type="match status" value="1"/>
</dbReference>
<feature type="domain" description="CCHC-type" evidence="9">
    <location>
        <begin position="152"/>
        <end position="167"/>
    </location>
</feature>
<feature type="compositionally biased region" description="Basic and acidic residues" evidence="7">
    <location>
        <begin position="997"/>
        <end position="1013"/>
    </location>
</feature>
<evidence type="ECO:0000256" key="3">
    <source>
        <dbReference type="ARBA" id="ARBA00022771"/>
    </source>
</evidence>
<dbReference type="GO" id="GO:0008270">
    <property type="term" value="F:zinc ion binding"/>
    <property type="evidence" value="ECO:0007669"/>
    <property type="project" value="UniProtKB-KW"/>
</dbReference>
<dbReference type="SUPFAM" id="SSF57756">
    <property type="entry name" value="Retrovirus zinc finger-like domains"/>
    <property type="match status" value="1"/>
</dbReference>
<name>A0AB39Z655_DROSZ</name>
<evidence type="ECO:0000256" key="5">
    <source>
        <dbReference type="ARBA" id="ARBA00023242"/>
    </source>
</evidence>
<feature type="compositionally biased region" description="Basic and acidic residues" evidence="7">
    <location>
        <begin position="768"/>
        <end position="786"/>
    </location>
</feature>
<keyword evidence="5" id="KW-0539">Nucleus</keyword>
<evidence type="ECO:0000256" key="4">
    <source>
        <dbReference type="ARBA" id="ARBA00022833"/>
    </source>
</evidence>
<evidence type="ECO:0000313" key="11">
    <source>
        <dbReference type="Proteomes" id="UP001652628"/>
    </source>
</evidence>
<evidence type="ECO:0000256" key="1">
    <source>
        <dbReference type="ARBA" id="ARBA00004123"/>
    </source>
</evidence>
<gene>
    <name evidence="12" type="primary">snama</name>
</gene>
<feature type="compositionally biased region" description="Basic and acidic residues" evidence="7">
    <location>
        <begin position="353"/>
        <end position="364"/>
    </location>
</feature>
<feature type="compositionally biased region" description="Basic residues" evidence="7">
    <location>
        <begin position="1218"/>
        <end position="1236"/>
    </location>
</feature>
<feature type="compositionally biased region" description="Basic residues" evidence="7">
    <location>
        <begin position="642"/>
        <end position="652"/>
    </location>
</feature>
<dbReference type="Proteomes" id="UP001652628">
    <property type="component" value="Chromosome 2R"/>
</dbReference>
<dbReference type="InterPro" id="IPR013083">
    <property type="entry name" value="Znf_RING/FYVE/PHD"/>
</dbReference>
<dbReference type="Gene3D" id="3.30.40.10">
    <property type="entry name" value="Zinc/RING finger domain, C3HC4 (zinc finger)"/>
    <property type="match status" value="1"/>
</dbReference>
<dbReference type="InterPro" id="IPR001841">
    <property type="entry name" value="Znf_RING"/>
</dbReference>
<dbReference type="Gene3D" id="3.10.20.90">
    <property type="entry name" value="Phosphatidylinositol 3-kinase Catalytic Subunit, Chain A, domain 1"/>
    <property type="match status" value="1"/>
</dbReference>
<dbReference type="CDD" id="cd16620">
    <property type="entry name" value="vRING-HC-C4C4_RBBP6"/>
    <property type="match status" value="1"/>
</dbReference>
<feature type="compositionally biased region" description="Basic and acidic residues" evidence="7">
    <location>
        <begin position="1122"/>
        <end position="1135"/>
    </location>
</feature>
<feature type="compositionally biased region" description="Basic and acidic residues" evidence="7">
    <location>
        <begin position="1022"/>
        <end position="1066"/>
    </location>
</feature>
<evidence type="ECO:0000259" key="8">
    <source>
        <dbReference type="PROSITE" id="PS50089"/>
    </source>
</evidence>
<feature type="compositionally biased region" description="Basic and acidic residues" evidence="7">
    <location>
        <begin position="398"/>
        <end position="413"/>
    </location>
</feature>
<dbReference type="Gene3D" id="4.10.60.10">
    <property type="entry name" value="Zinc finger, CCHC-type"/>
    <property type="match status" value="1"/>
</dbReference>
<evidence type="ECO:0000259" key="9">
    <source>
        <dbReference type="PROSITE" id="PS50158"/>
    </source>
</evidence>
<dbReference type="PROSITE" id="PS51282">
    <property type="entry name" value="DWNN"/>
    <property type="match status" value="1"/>
</dbReference>
<dbReference type="RefSeq" id="XP_016929061.3">
    <property type="nucleotide sequence ID" value="XM_017073572.4"/>
</dbReference>
<dbReference type="GO" id="GO:0016567">
    <property type="term" value="P:protein ubiquitination"/>
    <property type="evidence" value="ECO:0007669"/>
    <property type="project" value="InterPro"/>
</dbReference>
<dbReference type="GO" id="GO:0005634">
    <property type="term" value="C:nucleus"/>
    <property type="evidence" value="ECO:0007669"/>
    <property type="project" value="UniProtKB-SubCell"/>
</dbReference>
<feature type="domain" description="DWNN" evidence="10">
    <location>
        <begin position="3"/>
        <end position="76"/>
    </location>
</feature>
<feature type="compositionally biased region" description="Basic and acidic residues" evidence="7">
    <location>
        <begin position="566"/>
        <end position="584"/>
    </location>
</feature>
<dbReference type="PROSITE" id="PS50089">
    <property type="entry name" value="ZF_RING_2"/>
    <property type="match status" value="1"/>
</dbReference>
<keyword evidence="3 6" id="KW-0863">Zinc-finger</keyword>
<feature type="compositionally biased region" description="Basic and acidic residues" evidence="7">
    <location>
        <begin position="1074"/>
        <end position="1114"/>
    </location>
</feature>
<dbReference type="PROSITE" id="PS50158">
    <property type="entry name" value="ZF_CCHC"/>
    <property type="match status" value="1"/>
</dbReference>
<feature type="compositionally biased region" description="Basic residues" evidence="7">
    <location>
        <begin position="821"/>
        <end position="843"/>
    </location>
</feature>
<organism evidence="11 12">
    <name type="scientific">Drosophila suzukii</name>
    <name type="common">Spotted-wing drosophila fruit fly</name>
    <dbReference type="NCBI Taxonomy" id="28584"/>
    <lineage>
        <taxon>Eukaryota</taxon>
        <taxon>Metazoa</taxon>
        <taxon>Ecdysozoa</taxon>
        <taxon>Arthropoda</taxon>
        <taxon>Hexapoda</taxon>
        <taxon>Insecta</taxon>
        <taxon>Pterygota</taxon>
        <taxon>Neoptera</taxon>
        <taxon>Endopterygota</taxon>
        <taxon>Diptera</taxon>
        <taxon>Brachycera</taxon>
        <taxon>Muscomorpha</taxon>
        <taxon>Ephydroidea</taxon>
        <taxon>Drosophilidae</taxon>
        <taxon>Drosophila</taxon>
        <taxon>Sophophora</taxon>
    </lineage>
</organism>
<feature type="compositionally biased region" description="Basic and acidic residues" evidence="7">
    <location>
        <begin position="810"/>
        <end position="820"/>
    </location>
</feature>
<dbReference type="InterPro" id="IPR036875">
    <property type="entry name" value="Znf_CCHC_sf"/>
</dbReference>
<feature type="compositionally biased region" description="Basic and acidic residues" evidence="7">
    <location>
        <begin position="658"/>
        <end position="667"/>
    </location>
</feature>
<feature type="region of interest" description="Disordered" evidence="7">
    <location>
        <begin position="992"/>
        <end position="1236"/>
    </location>
</feature>
<feature type="compositionally biased region" description="Polar residues" evidence="7">
    <location>
        <begin position="383"/>
        <end position="392"/>
    </location>
</feature>